<accession>Q1JXS7</accession>
<protein>
    <recommendedName>
        <fullName evidence="9">DUF445 domain-containing protein</fullName>
    </recommendedName>
</protein>
<dbReference type="PANTHER" id="PTHR35791">
    <property type="entry name" value="UPF0754 MEMBRANE PROTEIN YHEB"/>
    <property type="match status" value="1"/>
</dbReference>
<proteinExistence type="inferred from homology"/>
<reference evidence="7" key="2">
    <citation type="submission" date="2006-05" db="EMBL/GenBank/DDBJ databases">
        <title>Sequencing of the draft genome and assembly of Desulfuromonas acetoxidans DSM 684.</title>
        <authorList>
            <consortium name="US DOE Joint Genome Institute (JGI-PGF)"/>
            <person name="Copeland A."/>
            <person name="Lucas S."/>
            <person name="Lapidus A."/>
            <person name="Barry K."/>
            <person name="Detter J.C."/>
            <person name="Glavina del Rio T."/>
            <person name="Hammon N."/>
            <person name="Israni S."/>
            <person name="Dalin E."/>
            <person name="Tice H."/>
            <person name="Bruce D."/>
            <person name="Pitluck S."/>
            <person name="Richardson P."/>
        </authorList>
    </citation>
    <scope>NUCLEOTIDE SEQUENCE [LARGE SCALE GENOMIC DNA]</scope>
    <source>
        <strain evidence="7">DSM 684</strain>
    </source>
</reference>
<evidence type="ECO:0000256" key="6">
    <source>
        <dbReference type="SAM" id="Phobius"/>
    </source>
</evidence>
<keyword evidence="4 6" id="KW-1133">Transmembrane helix</keyword>
<comment type="similarity">
    <text evidence="2">Belongs to the UPF0754 family.</text>
</comment>
<dbReference type="Proteomes" id="UP000005695">
    <property type="component" value="Unassembled WGS sequence"/>
</dbReference>
<reference evidence="7" key="1">
    <citation type="submission" date="2006-05" db="EMBL/GenBank/DDBJ databases">
        <title>Annotation of the draft genome assembly of Desulfuromonas acetoxidans DSM 684.</title>
        <authorList>
            <consortium name="US DOE Joint Genome Institute (JGI-ORNL)"/>
            <person name="Larimer F."/>
            <person name="Land M."/>
            <person name="Hauser L."/>
        </authorList>
    </citation>
    <scope>NUCLEOTIDE SEQUENCE [LARGE SCALE GENOMIC DNA]</scope>
    <source>
        <strain evidence="7">DSM 684</strain>
    </source>
</reference>
<gene>
    <name evidence="7" type="ORF">Dace_1143</name>
</gene>
<feature type="transmembrane region" description="Helical" evidence="6">
    <location>
        <begin position="508"/>
        <end position="528"/>
    </location>
</feature>
<keyword evidence="3 6" id="KW-0812">Transmembrane</keyword>
<evidence type="ECO:0008006" key="9">
    <source>
        <dbReference type="Google" id="ProtNLM"/>
    </source>
</evidence>
<evidence type="ECO:0000256" key="4">
    <source>
        <dbReference type="ARBA" id="ARBA00022989"/>
    </source>
</evidence>
<keyword evidence="8" id="KW-1185">Reference proteome</keyword>
<evidence type="ECO:0000313" key="7">
    <source>
        <dbReference type="EMBL" id="EAT15066.1"/>
    </source>
</evidence>
<name>Q1JXS7_DESA6</name>
<dbReference type="PANTHER" id="PTHR35791:SF1">
    <property type="entry name" value="UPF0754 MEMBRANE PROTEIN YHEB"/>
    <property type="match status" value="1"/>
</dbReference>
<evidence type="ECO:0000256" key="3">
    <source>
        <dbReference type="ARBA" id="ARBA00022692"/>
    </source>
</evidence>
<dbReference type="OrthoDB" id="3631561at2"/>
<dbReference type="InterPro" id="IPR007383">
    <property type="entry name" value="DUF445"/>
</dbReference>
<sequence length="530" mass="60750">MLSQFDSYLPWLLPPLLGAIIGYVTNYIAIRMLFRPLRPWRICGLRVPLTPGIIPSQRHKLARKMGEMVGDHLLTSDDIADTLDKEGFRKKLLSAVEEKLDQFICRDLSAPISLLPSQFHDRLADILETVRWKLLRALTRQLESEQGRQQLTRFCQEYLDVLLSYRLKDLMDHPSQTIQGFAGKKIEHWLDKEQLEGWLDRFIDQRLQQLIDNQQCLNDLLPGELVDGVLELVEQELPAIIEQLSAMLDDPEVREQLQDKIRDAIANLIDSIDGLSALIGALFDMEKIYAKLPGFMDKAAVELKEWLASESVRQQISSKLRDQLNEWLNQPLSRLLEKVPYERVVRIRGQVSHRVCDWLTGDTVRHQLLNAVEKGVETIEGRPLSDWIDPLLPEQGREKVAGLISTAIVDQLSRESVQHSVEGFLKNRMTYFIYQRPLGQLSRYLPSDGREELAVGLFDQLVVLLKKEIPPLVETLNICQIVEDKVNSLDILKVEGLLMGIMKEQFKYINLFGALLGMLIGLLNLVLLQM</sequence>
<dbReference type="GO" id="GO:0012505">
    <property type="term" value="C:endomembrane system"/>
    <property type="evidence" value="ECO:0007669"/>
    <property type="project" value="UniProtKB-SubCell"/>
</dbReference>
<dbReference type="Pfam" id="PF04286">
    <property type="entry name" value="DUF445"/>
    <property type="match status" value="1"/>
</dbReference>
<organism evidence="7 8">
    <name type="scientific">Desulfuromonas acetoxidans (strain DSM 684 / 11070)</name>
    <dbReference type="NCBI Taxonomy" id="281689"/>
    <lineage>
        <taxon>Bacteria</taxon>
        <taxon>Pseudomonadati</taxon>
        <taxon>Thermodesulfobacteriota</taxon>
        <taxon>Desulfuromonadia</taxon>
        <taxon>Desulfuromonadales</taxon>
        <taxon>Desulfuromonadaceae</taxon>
        <taxon>Desulfuromonas</taxon>
    </lineage>
</organism>
<dbReference type="RefSeq" id="WP_006001650.1">
    <property type="nucleotide sequence ID" value="NZ_AAEW02000014.1"/>
</dbReference>
<keyword evidence="5 6" id="KW-0472">Membrane</keyword>
<evidence type="ECO:0000256" key="1">
    <source>
        <dbReference type="ARBA" id="ARBA00004308"/>
    </source>
</evidence>
<dbReference type="AlphaFoldDB" id="Q1JXS7"/>
<comment type="caution">
    <text evidence="7">The sequence shown here is derived from an EMBL/GenBank/DDBJ whole genome shotgun (WGS) entry which is preliminary data.</text>
</comment>
<evidence type="ECO:0000256" key="5">
    <source>
        <dbReference type="ARBA" id="ARBA00023136"/>
    </source>
</evidence>
<feature type="transmembrane region" description="Helical" evidence="6">
    <location>
        <begin position="12"/>
        <end position="34"/>
    </location>
</feature>
<evidence type="ECO:0000256" key="2">
    <source>
        <dbReference type="ARBA" id="ARBA00008053"/>
    </source>
</evidence>
<comment type="subcellular location">
    <subcellularLocation>
        <location evidence="1">Endomembrane system</location>
    </subcellularLocation>
</comment>
<evidence type="ECO:0000313" key="8">
    <source>
        <dbReference type="Proteomes" id="UP000005695"/>
    </source>
</evidence>
<dbReference type="EMBL" id="AAEW02000014">
    <property type="protein sequence ID" value="EAT15066.1"/>
    <property type="molecule type" value="Genomic_DNA"/>
</dbReference>